<dbReference type="Proteomes" id="UP000198611">
    <property type="component" value="Unassembled WGS sequence"/>
</dbReference>
<keyword evidence="2" id="KW-1185">Reference proteome</keyword>
<evidence type="ECO:0000313" key="2">
    <source>
        <dbReference type="Proteomes" id="UP000198611"/>
    </source>
</evidence>
<dbReference type="EMBL" id="FOMJ01000003">
    <property type="protein sequence ID" value="SFD25406.1"/>
    <property type="molecule type" value="Genomic_DNA"/>
</dbReference>
<dbReference type="STRING" id="1123397.SAMN05660831_01286"/>
<evidence type="ECO:0008006" key="3">
    <source>
        <dbReference type="Google" id="ProtNLM"/>
    </source>
</evidence>
<name>A0A1I1QTG5_9GAMM</name>
<dbReference type="OrthoDB" id="8210690at2"/>
<dbReference type="Gene3D" id="3.40.50.150">
    <property type="entry name" value="Vaccinia Virus protein VP39"/>
    <property type="match status" value="1"/>
</dbReference>
<sequence length="313" mass="34456">MHWKTKALIQNLIARLPDPPRQSVYHALQRRFGGAELFDPVPQFRAGIEMARRMVAAGGDPTGAAVVEVGTGRRIATPLALWLAGAQRTLTVDLNPYLREDLVRADLAHLAARSESIVAWFREAGLEAVPQRLARFEGLARAGLDEILEATGITYHSPGDARALPMADGEADVHISFNVLEHIPPEVLGPILAEGGRVTRGRGWLLHRVDYTDHFAHSDPSITMVNFLQYPEGRWRRYAGNPFMYMNRLRVDDMEALFREQGLAVLDVDAREDEAGRAAIEAGMALAVPFADKPAAVNATADSWILARAAENE</sequence>
<evidence type="ECO:0000313" key="1">
    <source>
        <dbReference type="EMBL" id="SFD25406.1"/>
    </source>
</evidence>
<dbReference type="SUPFAM" id="SSF53335">
    <property type="entry name" value="S-adenosyl-L-methionine-dependent methyltransferases"/>
    <property type="match status" value="1"/>
</dbReference>
<dbReference type="InterPro" id="IPR029063">
    <property type="entry name" value="SAM-dependent_MTases_sf"/>
</dbReference>
<dbReference type="AlphaFoldDB" id="A0A1I1QTG5"/>
<reference evidence="1 2" key="1">
    <citation type="submission" date="2016-10" db="EMBL/GenBank/DDBJ databases">
        <authorList>
            <person name="de Groot N.N."/>
        </authorList>
    </citation>
    <scope>NUCLEOTIDE SEQUENCE [LARGE SCALE GENOMIC DNA]</scope>
    <source>
        <strain evidence="1 2">HL3</strain>
    </source>
</reference>
<accession>A0A1I1QTG5</accession>
<dbReference type="RefSeq" id="WP_093427936.1">
    <property type="nucleotide sequence ID" value="NZ_FOMJ01000003.1"/>
</dbReference>
<gene>
    <name evidence="1" type="ORF">SAMN05660831_01286</name>
</gene>
<protein>
    <recommendedName>
        <fullName evidence="3">Methyltransferase domain-containing protein</fullName>
    </recommendedName>
</protein>
<proteinExistence type="predicted"/>
<organism evidence="1 2">
    <name type="scientific">Thiohalospira halophila DSM 15071</name>
    <dbReference type="NCBI Taxonomy" id="1123397"/>
    <lineage>
        <taxon>Bacteria</taxon>
        <taxon>Pseudomonadati</taxon>
        <taxon>Pseudomonadota</taxon>
        <taxon>Gammaproteobacteria</taxon>
        <taxon>Thiohalospirales</taxon>
        <taxon>Thiohalospiraceae</taxon>
        <taxon>Thiohalospira</taxon>
    </lineage>
</organism>